<dbReference type="Proteomes" id="UP001472677">
    <property type="component" value="Unassembled WGS sequence"/>
</dbReference>
<evidence type="ECO:0000256" key="2">
    <source>
        <dbReference type="ARBA" id="ARBA00022771"/>
    </source>
</evidence>
<keyword evidence="3" id="KW-0862">Zinc</keyword>
<evidence type="ECO:0000313" key="7">
    <source>
        <dbReference type="Proteomes" id="UP001472677"/>
    </source>
</evidence>
<comment type="caution">
    <text evidence="6">The sequence shown here is derived from an EMBL/GenBank/DDBJ whole genome shotgun (WGS) entry which is preliminary data.</text>
</comment>
<reference evidence="6 7" key="1">
    <citation type="journal article" date="2024" name="G3 (Bethesda)">
        <title>Genome assembly of Hibiscus sabdariffa L. provides insights into metabolisms of medicinal natural products.</title>
        <authorList>
            <person name="Kim T."/>
        </authorList>
    </citation>
    <scope>NUCLEOTIDE SEQUENCE [LARGE SCALE GENOMIC DNA]</scope>
    <source>
        <strain evidence="6">TK-2024</strain>
        <tissue evidence="6">Old leaves</tissue>
    </source>
</reference>
<sequence>MPPRMDKFPSEGLEGAPSEDIGWHFGDPVPNARGHVICKLCGKVTKGGITRFKEHIAHKGGEVSACPNVTGMYHQRKHDETITRSQGKKLDKRRRTDEFLTQIRGEEDDEFFDDVSAMRQATRESIQSQHEWHRSEEFRRSTGGWGNVYEEGRSSSHR</sequence>
<dbReference type="PANTHER" id="PTHR46951">
    <property type="entry name" value="BED-TYPE DOMAIN-CONTAINING PROTEIN"/>
    <property type="match status" value="1"/>
</dbReference>
<organism evidence="6 7">
    <name type="scientific">Hibiscus sabdariffa</name>
    <name type="common">roselle</name>
    <dbReference type="NCBI Taxonomy" id="183260"/>
    <lineage>
        <taxon>Eukaryota</taxon>
        <taxon>Viridiplantae</taxon>
        <taxon>Streptophyta</taxon>
        <taxon>Embryophyta</taxon>
        <taxon>Tracheophyta</taxon>
        <taxon>Spermatophyta</taxon>
        <taxon>Magnoliopsida</taxon>
        <taxon>eudicotyledons</taxon>
        <taxon>Gunneridae</taxon>
        <taxon>Pentapetalae</taxon>
        <taxon>rosids</taxon>
        <taxon>malvids</taxon>
        <taxon>Malvales</taxon>
        <taxon>Malvaceae</taxon>
        <taxon>Malvoideae</taxon>
        <taxon>Hibiscus</taxon>
    </lineage>
</organism>
<dbReference type="Pfam" id="PF02892">
    <property type="entry name" value="zf-BED"/>
    <property type="match status" value="1"/>
</dbReference>
<keyword evidence="2" id="KW-0863">Zinc-finger</keyword>
<feature type="domain" description="BED-type" evidence="5">
    <location>
        <begin position="23"/>
        <end position="59"/>
    </location>
</feature>
<dbReference type="InterPro" id="IPR003656">
    <property type="entry name" value="Znf_BED"/>
</dbReference>
<keyword evidence="1" id="KW-0479">Metal-binding</keyword>
<feature type="region of interest" description="Disordered" evidence="4">
    <location>
        <begin position="1"/>
        <end position="21"/>
    </location>
</feature>
<dbReference type="PANTHER" id="PTHR46951:SF2">
    <property type="entry name" value="BED-TYPE DOMAIN-CONTAINING PROTEIN"/>
    <property type="match status" value="1"/>
</dbReference>
<protein>
    <recommendedName>
        <fullName evidence="5">BED-type domain-containing protein</fullName>
    </recommendedName>
</protein>
<evidence type="ECO:0000259" key="5">
    <source>
        <dbReference type="Pfam" id="PF02892"/>
    </source>
</evidence>
<feature type="region of interest" description="Disordered" evidence="4">
    <location>
        <begin position="120"/>
        <end position="158"/>
    </location>
</feature>
<name>A0ABR2GGB6_9ROSI</name>
<accession>A0ABR2GGB6</accession>
<evidence type="ECO:0000256" key="1">
    <source>
        <dbReference type="ARBA" id="ARBA00022723"/>
    </source>
</evidence>
<evidence type="ECO:0000256" key="4">
    <source>
        <dbReference type="SAM" id="MobiDB-lite"/>
    </source>
</evidence>
<dbReference type="EMBL" id="JBBPBM010000001">
    <property type="protein sequence ID" value="KAK8601309.1"/>
    <property type="molecule type" value="Genomic_DNA"/>
</dbReference>
<keyword evidence="7" id="KW-1185">Reference proteome</keyword>
<feature type="compositionally biased region" description="Basic and acidic residues" evidence="4">
    <location>
        <begin position="130"/>
        <end position="140"/>
    </location>
</feature>
<evidence type="ECO:0000313" key="6">
    <source>
        <dbReference type="EMBL" id="KAK8601309.1"/>
    </source>
</evidence>
<proteinExistence type="predicted"/>
<evidence type="ECO:0000256" key="3">
    <source>
        <dbReference type="ARBA" id="ARBA00022833"/>
    </source>
</evidence>
<gene>
    <name evidence="6" type="ORF">V6N12_051146</name>
</gene>